<keyword evidence="8" id="KW-0762">Sugar transport</keyword>
<evidence type="ECO:0000313" key="9">
    <source>
        <dbReference type="Proteomes" id="UP000014155"/>
    </source>
</evidence>
<sequence>MKMSGKAKKFVSMSLAAVLSFALVLTGCGGKNSENSSTDSSAAAQSSQSGAQSENRGSITVSVYDRGNIPSSEGTVIDNRWTKWINENGPVDVTYVAIPRSDPGQKFGILFASGTAPDLCLEYDPTLKQPYYQQGLMMPIGDLIEKYSTTYKEWMKENPALEKVGTMDDGKLYQIGRVMENAPLDGLYIRKDWLDKLNLKVPATIDELINVAKAFTGKDLNGSGKADSIGFAEVLGGETSRMIFGFNTPTTKIAGFPYTVKGEDLVYDTKPLLEWTKFRKAIYDTGACDKEFLMDKNGAKATQDITAGRVGIICAQENQMIPGLATLKKNVPSAEIIPIELPETPVGKFNAIIANTVQAVGFINSKCKDPESVIKYIDFMALESTKKTLKFGIEGTHYKMADDYPQIIDADKYKTEVSYTGDLYMACSREVFNNPHGPYDLNDPIQKEQSALWDADRKTYFNTKIAYPGVTYSEDIPALSNDMAKNYNSIMQQLTDIWNKAIISGSAYTPEQAEKDMNDLWDKTGGKDINSFYSDWYKNKKSTSILSNDLYQLLDKEISDRKLSW</sequence>
<evidence type="ECO:0000256" key="7">
    <source>
        <dbReference type="SAM" id="SignalP"/>
    </source>
</evidence>
<dbReference type="PANTHER" id="PTHR43649:SF33">
    <property type="entry name" value="POLYGALACTURONAN_RHAMNOGALACTURONAN-BINDING PROTEIN YTCQ"/>
    <property type="match status" value="1"/>
</dbReference>
<keyword evidence="2 7" id="KW-0732">Signal</keyword>
<feature type="region of interest" description="Disordered" evidence="6">
    <location>
        <begin position="34"/>
        <end position="57"/>
    </location>
</feature>
<dbReference type="Pfam" id="PF13416">
    <property type="entry name" value="SBP_bac_8"/>
    <property type="match status" value="1"/>
</dbReference>
<dbReference type="PROSITE" id="PS51257">
    <property type="entry name" value="PROKAR_LIPOPROTEIN"/>
    <property type="match status" value="1"/>
</dbReference>
<dbReference type="RefSeq" id="WP_004630382.1">
    <property type="nucleotide sequence ID" value="NZ_AORV01000066.1"/>
</dbReference>
<evidence type="ECO:0000256" key="5">
    <source>
        <dbReference type="ARBA" id="ARBA00023288"/>
    </source>
</evidence>
<keyword evidence="3" id="KW-0472">Membrane</keyword>
<gene>
    <name evidence="8" type="ORF">CTER_4911</name>
</gene>
<dbReference type="STRING" id="1195236.CTER_4911"/>
<reference evidence="8 9" key="1">
    <citation type="journal article" date="2013" name="Genome Announc.">
        <title>Draft Genome Sequence of the Cellulolytic, Mesophilic, Anaerobic Bacterium Clostridium termitidis Strain CT1112 (DSM 5398).</title>
        <authorList>
            <person name="Lal S."/>
            <person name="Ramachandran U."/>
            <person name="Zhang X."/>
            <person name="Munir R."/>
            <person name="Sparling R."/>
            <person name="Levin D.B."/>
        </authorList>
    </citation>
    <scope>NUCLEOTIDE SEQUENCE [LARGE SCALE GENOMIC DNA]</scope>
    <source>
        <strain evidence="8 9">CT1112</strain>
    </source>
</reference>
<dbReference type="AlphaFoldDB" id="S0FJT8"/>
<name>S0FJT8_RUMCE</name>
<dbReference type="eggNOG" id="COG1653">
    <property type="taxonomic scope" value="Bacteria"/>
</dbReference>
<dbReference type="PANTHER" id="PTHR43649">
    <property type="entry name" value="ARABINOSE-BINDING PROTEIN-RELATED"/>
    <property type="match status" value="1"/>
</dbReference>
<protein>
    <submittedName>
        <fullName evidence="8">ABC-type sugar transport system, periplasmic component</fullName>
    </submittedName>
</protein>
<accession>S0FJT8</accession>
<keyword evidence="9" id="KW-1185">Reference proteome</keyword>
<keyword evidence="5" id="KW-0449">Lipoprotein</keyword>
<evidence type="ECO:0000256" key="3">
    <source>
        <dbReference type="ARBA" id="ARBA00023136"/>
    </source>
</evidence>
<evidence type="ECO:0000313" key="8">
    <source>
        <dbReference type="EMBL" id="EMS69374.1"/>
    </source>
</evidence>
<keyword evidence="4" id="KW-0564">Palmitate</keyword>
<dbReference type="InterPro" id="IPR050490">
    <property type="entry name" value="Bact_solute-bd_prot1"/>
</dbReference>
<dbReference type="Proteomes" id="UP000014155">
    <property type="component" value="Unassembled WGS sequence"/>
</dbReference>
<keyword evidence="1" id="KW-1003">Cell membrane</keyword>
<feature type="compositionally biased region" description="Low complexity" evidence="6">
    <location>
        <begin position="36"/>
        <end position="53"/>
    </location>
</feature>
<evidence type="ECO:0000256" key="4">
    <source>
        <dbReference type="ARBA" id="ARBA00023139"/>
    </source>
</evidence>
<proteinExistence type="predicted"/>
<organism evidence="8 9">
    <name type="scientific">Ruminiclostridium cellobioparum subsp. termitidis CT1112</name>
    <dbReference type="NCBI Taxonomy" id="1195236"/>
    <lineage>
        <taxon>Bacteria</taxon>
        <taxon>Bacillati</taxon>
        <taxon>Bacillota</taxon>
        <taxon>Clostridia</taxon>
        <taxon>Eubacteriales</taxon>
        <taxon>Oscillospiraceae</taxon>
        <taxon>Ruminiclostridium</taxon>
    </lineage>
</organism>
<evidence type="ECO:0000256" key="6">
    <source>
        <dbReference type="SAM" id="MobiDB-lite"/>
    </source>
</evidence>
<dbReference type="PATRIC" id="fig|1195236.3.peg.5105"/>
<feature type="chain" id="PRO_5038696168" evidence="7">
    <location>
        <begin position="23"/>
        <end position="565"/>
    </location>
</feature>
<dbReference type="InterPro" id="IPR006059">
    <property type="entry name" value="SBP"/>
</dbReference>
<dbReference type="EMBL" id="AORV01000066">
    <property type="protein sequence ID" value="EMS69374.1"/>
    <property type="molecule type" value="Genomic_DNA"/>
</dbReference>
<evidence type="ECO:0000256" key="1">
    <source>
        <dbReference type="ARBA" id="ARBA00022475"/>
    </source>
</evidence>
<comment type="caution">
    <text evidence="8">The sequence shown here is derived from an EMBL/GenBank/DDBJ whole genome shotgun (WGS) entry which is preliminary data.</text>
</comment>
<keyword evidence="8" id="KW-0813">Transport</keyword>
<dbReference type="SUPFAM" id="SSF53850">
    <property type="entry name" value="Periplasmic binding protein-like II"/>
    <property type="match status" value="1"/>
</dbReference>
<dbReference type="Gene3D" id="3.40.190.10">
    <property type="entry name" value="Periplasmic binding protein-like II"/>
    <property type="match status" value="2"/>
</dbReference>
<feature type="signal peptide" evidence="7">
    <location>
        <begin position="1"/>
        <end position="22"/>
    </location>
</feature>
<evidence type="ECO:0000256" key="2">
    <source>
        <dbReference type="ARBA" id="ARBA00022729"/>
    </source>
</evidence>